<dbReference type="CTD" id="6838"/>
<protein>
    <submittedName>
        <fullName evidence="3">Surfeit locus protein 6</fullName>
    </submittedName>
</protein>
<evidence type="ECO:0000313" key="3">
    <source>
        <dbReference type="RefSeq" id="XP_011368299.1"/>
    </source>
</evidence>
<dbReference type="KEGG" id="pvp:105298641"/>
<evidence type="ECO:0000313" key="2">
    <source>
        <dbReference type="Proteomes" id="UP000515202"/>
    </source>
</evidence>
<accession>A0A6P3QY43</accession>
<dbReference type="Proteomes" id="UP000515202">
    <property type="component" value="Unplaced"/>
</dbReference>
<organism evidence="2 3">
    <name type="scientific">Pteropus vampyrus</name>
    <name type="common">Large flying fox</name>
    <dbReference type="NCBI Taxonomy" id="132908"/>
    <lineage>
        <taxon>Eukaryota</taxon>
        <taxon>Metazoa</taxon>
        <taxon>Chordata</taxon>
        <taxon>Craniata</taxon>
        <taxon>Vertebrata</taxon>
        <taxon>Euteleostomi</taxon>
        <taxon>Mammalia</taxon>
        <taxon>Eutheria</taxon>
        <taxon>Laurasiatheria</taxon>
        <taxon>Chiroptera</taxon>
        <taxon>Yinpterochiroptera</taxon>
        <taxon>Pteropodoidea</taxon>
        <taxon>Pteropodidae</taxon>
        <taxon>Pteropodinae</taxon>
        <taxon>Pteropus</taxon>
    </lineage>
</organism>
<dbReference type="OrthoDB" id="444809at2759"/>
<dbReference type="GO" id="GO:0042273">
    <property type="term" value="P:ribosomal large subunit biogenesis"/>
    <property type="evidence" value="ECO:0007669"/>
    <property type="project" value="TreeGrafter"/>
</dbReference>
<dbReference type="GO" id="GO:0003677">
    <property type="term" value="F:DNA binding"/>
    <property type="evidence" value="ECO:0007669"/>
    <property type="project" value="TreeGrafter"/>
</dbReference>
<dbReference type="GO" id="GO:0042274">
    <property type="term" value="P:ribosomal small subunit biogenesis"/>
    <property type="evidence" value="ECO:0007669"/>
    <property type="project" value="TreeGrafter"/>
</dbReference>
<dbReference type="RefSeq" id="XP_011368299.1">
    <property type="nucleotide sequence ID" value="XM_011369997.1"/>
</dbReference>
<keyword evidence="2" id="KW-1185">Reference proteome</keyword>
<dbReference type="GO" id="GO:0003723">
    <property type="term" value="F:RNA binding"/>
    <property type="evidence" value="ECO:0007669"/>
    <property type="project" value="TreeGrafter"/>
</dbReference>
<dbReference type="InterPro" id="IPR007019">
    <property type="entry name" value="SURF6"/>
</dbReference>
<dbReference type="PANTHER" id="PTHR14369:SF0">
    <property type="entry name" value="SURFEIT LOCUS PROTEIN 6"/>
    <property type="match status" value="1"/>
</dbReference>
<dbReference type="AlphaFoldDB" id="A0A6P3QY43"/>
<feature type="compositionally biased region" description="Basic and acidic residues" evidence="1">
    <location>
        <begin position="54"/>
        <end position="64"/>
    </location>
</feature>
<gene>
    <name evidence="3" type="primary">SURF6</name>
</gene>
<sequence>MASLLAKDAYLQGLARRICAQPSPEPQRRKSAGKTQGSETARPPKKKRKRPQKKSREREEKAAEPRAQTLGEKSLAASRAGKPAAAKDEEASGSTGGPTGGLAAEPDSLFALDVLRQRLHEKIQEARGQVGGGDLGVPERRLLRWLSRSARRLPALPAIVGLASVSTAPAAALRSVPELAQGREAALERGLELVLALASPSLCLEWVLEQFLALELAIKQPLPPKLLVVAVIELLLASTSELGLQWQLVAALEGAQALARDTC</sequence>
<dbReference type="GeneID" id="105298641"/>
<proteinExistence type="predicted"/>
<feature type="compositionally biased region" description="Basic residues" evidence="1">
    <location>
        <begin position="43"/>
        <end position="53"/>
    </location>
</feature>
<reference evidence="3" key="1">
    <citation type="submission" date="2025-08" db="UniProtKB">
        <authorList>
            <consortium name="RefSeq"/>
        </authorList>
    </citation>
    <scope>IDENTIFICATION</scope>
    <source>
        <tissue evidence="3">Kidney</tissue>
    </source>
</reference>
<dbReference type="GO" id="GO:0005730">
    <property type="term" value="C:nucleolus"/>
    <property type="evidence" value="ECO:0007669"/>
    <property type="project" value="TreeGrafter"/>
</dbReference>
<evidence type="ECO:0000256" key="1">
    <source>
        <dbReference type="SAM" id="MobiDB-lite"/>
    </source>
</evidence>
<feature type="region of interest" description="Disordered" evidence="1">
    <location>
        <begin position="18"/>
        <end position="105"/>
    </location>
</feature>
<name>A0A6P3QY43_PTEVA</name>
<dbReference type="PANTHER" id="PTHR14369">
    <property type="entry name" value="SURFEIT LOCUS PROTEIN 6"/>
    <property type="match status" value="1"/>
</dbReference>